<dbReference type="Pfam" id="PF00990">
    <property type="entry name" value="GGDEF"/>
    <property type="match status" value="1"/>
</dbReference>
<feature type="region of interest" description="Disordered" evidence="1">
    <location>
        <begin position="143"/>
        <end position="169"/>
    </location>
</feature>
<organism evidence="3 4">
    <name type="scientific">Kinneretia aquatilis</name>
    <dbReference type="NCBI Taxonomy" id="2070761"/>
    <lineage>
        <taxon>Bacteria</taxon>
        <taxon>Pseudomonadati</taxon>
        <taxon>Pseudomonadota</taxon>
        <taxon>Betaproteobacteria</taxon>
        <taxon>Burkholderiales</taxon>
        <taxon>Sphaerotilaceae</taxon>
        <taxon>Roseateles</taxon>
    </lineage>
</organism>
<feature type="region of interest" description="Disordered" evidence="1">
    <location>
        <begin position="1"/>
        <end position="36"/>
    </location>
</feature>
<dbReference type="SMART" id="SM00267">
    <property type="entry name" value="GGDEF"/>
    <property type="match status" value="1"/>
</dbReference>
<dbReference type="PANTHER" id="PTHR33121:SF70">
    <property type="entry name" value="SIGNALING PROTEIN YKOW"/>
    <property type="match status" value="1"/>
</dbReference>
<dbReference type="SUPFAM" id="SSF55073">
    <property type="entry name" value="Nucleotide cyclase"/>
    <property type="match status" value="1"/>
</dbReference>
<dbReference type="OrthoDB" id="9812260at2"/>
<dbReference type="InterPro" id="IPR050706">
    <property type="entry name" value="Cyclic-di-GMP_PDE-like"/>
</dbReference>
<dbReference type="EMBL" id="POSP01000003">
    <property type="protein sequence ID" value="PND37224.1"/>
    <property type="molecule type" value="Genomic_DNA"/>
</dbReference>
<accession>A0A2N8KUT6</accession>
<evidence type="ECO:0000259" key="2">
    <source>
        <dbReference type="PROSITE" id="PS50887"/>
    </source>
</evidence>
<sequence>MKPADSQEGQSWLNPPPRALHAHPISPTQDSSHGLVLDPSAGDVSLADWSVLLDAVKQRLRASVSTAHGGDGCASTHQADPPARQLAEPQALRRTVLECVQALDQLHSTLLHELARRLQLELQVFDGQVALAQAQAELGGRTSLGASATPADPAAPAAQRTPAGPDAFSRSRHLALHDPLTDLPNRRFFLERLAHGLVHRRSEQPCIAVFSFCVEGFAAIEAEHGPEFGQALLKVVAARWSRVLRPEDMLARLDGAHFACLRLNQGGDAQALSLASSKLLLALAGPVRLAPLTVPLRLSLGMAQSLAGADEALALLDRAEAARLAARAAHDEAAAS</sequence>
<keyword evidence="4" id="KW-1185">Reference proteome</keyword>
<protein>
    <recommendedName>
        <fullName evidence="2">GGDEF domain-containing protein</fullName>
    </recommendedName>
</protein>
<name>A0A2N8KUT6_9BURK</name>
<dbReference type="GO" id="GO:0071111">
    <property type="term" value="F:cyclic-guanylate-specific phosphodiesterase activity"/>
    <property type="evidence" value="ECO:0007669"/>
    <property type="project" value="InterPro"/>
</dbReference>
<dbReference type="PROSITE" id="PS50887">
    <property type="entry name" value="GGDEF"/>
    <property type="match status" value="1"/>
</dbReference>
<reference evidence="3 4" key="1">
    <citation type="submission" date="2018-01" db="EMBL/GenBank/DDBJ databases">
        <title>Draft genome sequence of Paucibacter aquatile CR182 isolated from freshwater of the Nakdong River.</title>
        <authorList>
            <person name="Choi A."/>
            <person name="Chung E.J."/>
        </authorList>
    </citation>
    <scope>NUCLEOTIDE SEQUENCE [LARGE SCALE GENOMIC DNA]</scope>
    <source>
        <strain evidence="3 4">CR182</strain>
    </source>
</reference>
<feature type="domain" description="GGDEF" evidence="2">
    <location>
        <begin position="205"/>
        <end position="336"/>
    </location>
</feature>
<dbReference type="PANTHER" id="PTHR33121">
    <property type="entry name" value="CYCLIC DI-GMP PHOSPHODIESTERASE PDEF"/>
    <property type="match status" value="1"/>
</dbReference>
<dbReference type="AlphaFoldDB" id="A0A2N8KUT6"/>
<dbReference type="Gene3D" id="3.30.70.270">
    <property type="match status" value="1"/>
</dbReference>
<dbReference type="Proteomes" id="UP000235916">
    <property type="component" value="Unassembled WGS sequence"/>
</dbReference>
<feature type="region of interest" description="Disordered" evidence="1">
    <location>
        <begin position="66"/>
        <end position="85"/>
    </location>
</feature>
<evidence type="ECO:0000256" key="1">
    <source>
        <dbReference type="SAM" id="MobiDB-lite"/>
    </source>
</evidence>
<dbReference type="NCBIfam" id="TIGR00254">
    <property type="entry name" value="GGDEF"/>
    <property type="match status" value="1"/>
</dbReference>
<dbReference type="InterPro" id="IPR000160">
    <property type="entry name" value="GGDEF_dom"/>
</dbReference>
<dbReference type="InterPro" id="IPR029787">
    <property type="entry name" value="Nucleotide_cyclase"/>
</dbReference>
<gene>
    <name evidence="3" type="ORF">C1O66_06550</name>
</gene>
<evidence type="ECO:0000313" key="3">
    <source>
        <dbReference type="EMBL" id="PND37224.1"/>
    </source>
</evidence>
<dbReference type="RefSeq" id="WP_102767142.1">
    <property type="nucleotide sequence ID" value="NZ_POSP01000003.1"/>
</dbReference>
<feature type="compositionally biased region" description="Low complexity" evidence="1">
    <location>
        <begin position="146"/>
        <end position="165"/>
    </location>
</feature>
<dbReference type="InterPro" id="IPR043128">
    <property type="entry name" value="Rev_trsase/Diguanyl_cyclase"/>
</dbReference>
<proteinExistence type="predicted"/>
<comment type="caution">
    <text evidence="3">The sequence shown here is derived from an EMBL/GenBank/DDBJ whole genome shotgun (WGS) entry which is preliminary data.</text>
</comment>
<evidence type="ECO:0000313" key="4">
    <source>
        <dbReference type="Proteomes" id="UP000235916"/>
    </source>
</evidence>